<feature type="transmembrane region" description="Helical" evidence="5">
    <location>
        <begin position="214"/>
        <end position="229"/>
    </location>
</feature>
<keyword evidence="2 5" id="KW-0812">Transmembrane</keyword>
<organism evidence="7 8">
    <name type="scientific">candidate division Kazan bacterium</name>
    <dbReference type="NCBI Taxonomy" id="2202143"/>
    <lineage>
        <taxon>Bacteria</taxon>
        <taxon>Bacteria division Kazan-3B-28</taxon>
    </lineage>
</organism>
<feature type="transmembrane region" description="Helical" evidence="5">
    <location>
        <begin position="313"/>
        <end position="336"/>
    </location>
</feature>
<evidence type="ECO:0000313" key="7">
    <source>
        <dbReference type="EMBL" id="RLC37643.1"/>
    </source>
</evidence>
<sequence>MDKLLFWIIFTGIIVGQLVQISFGGRDAPVLDLAVVIAVVIGGYHLLNSGKYRGMLKLPVFRAFWVLVGVFLISLAANLTNFSISELALSFLFWLRFVAYGSLIFIFYRIVDKNSLNKFRQWLIWLFVVIAVLGFVQLGIFPSLEIGEYLGWDPHRGRLFSTFLDPNFVGVFLSLGLGWVLIFSPRTKKGGTYLGYLLAVVLVGSAILFTFSRSAFLAAIIIVAIITLLRRQQFFWIFLGILIVALAVSPRVQERVAGVFALDDTAIHRIVSWQEGLKTVAEHPWLGVGYNTLPFREDTPAQGRSDSGFDSSLLTVAATTGLLGLLSFLWFVITALKTTWRGISKPQLTFNFWFITATGGLLVGSLFLNAWFYPPILALWFIMLGLSLKEND</sequence>
<dbReference type="PANTHER" id="PTHR37422:SF23">
    <property type="entry name" value="TEICHURONIC ACID BIOSYNTHESIS PROTEIN TUAE"/>
    <property type="match status" value="1"/>
</dbReference>
<evidence type="ECO:0000313" key="8">
    <source>
        <dbReference type="Proteomes" id="UP000281261"/>
    </source>
</evidence>
<feature type="transmembrane region" description="Helical" evidence="5">
    <location>
        <begin position="190"/>
        <end position="208"/>
    </location>
</feature>
<reference evidence="7 8" key="1">
    <citation type="submission" date="2018-06" db="EMBL/GenBank/DDBJ databases">
        <title>Extensive metabolic versatility and redundancy in microbially diverse, dynamic hydrothermal sediments.</title>
        <authorList>
            <person name="Dombrowski N."/>
            <person name="Teske A."/>
            <person name="Baker B.J."/>
        </authorList>
    </citation>
    <scope>NUCLEOTIDE SEQUENCE [LARGE SCALE GENOMIC DNA]</scope>
    <source>
        <strain evidence="7">B79_G16</strain>
    </source>
</reference>
<dbReference type="Proteomes" id="UP000281261">
    <property type="component" value="Unassembled WGS sequence"/>
</dbReference>
<evidence type="ECO:0000259" key="6">
    <source>
        <dbReference type="Pfam" id="PF04932"/>
    </source>
</evidence>
<protein>
    <recommendedName>
        <fullName evidence="6">O-antigen ligase-related domain-containing protein</fullName>
    </recommendedName>
</protein>
<comment type="subcellular location">
    <subcellularLocation>
        <location evidence="1">Membrane</location>
        <topology evidence="1">Multi-pass membrane protein</topology>
    </subcellularLocation>
</comment>
<evidence type="ECO:0000256" key="2">
    <source>
        <dbReference type="ARBA" id="ARBA00022692"/>
    </source>
</evidence>
<dbReference type="Pfam" id="PF04932">
    <property type="entry name" value="Wzy_C"/>
    <property type="match status" value="1"/>
</dbReference>
<accession>A0A420ZDF3</accession>
<feature type="domain" description="O-antigen ligase-related" evidence="6">
    <location>
        <begin position="198"/>
        <end position="329"/>
    </location>
</feature>
<evidence type="ECO:0000256" key="1">
    <source>
        <dbReference type="ARBA" id="ARBA00004141"/>
    </source>
</evidence>
<comment type="caution">
    <text evidence="7">The sequence shown here is derived from an EMBL/GenBank/DDBJ whole genome shotgun (WGS) entry which is preliminary data.</text>
</comment>
<feature type="transmembrane region" description="Helical" evidence="5">
    <location>
        <begin position="164"/>
        <end position="183"/>
    </location>
</feature>
<feature type="transmembrane region" description="Helical" evidence="5">
    <location>
        <begin position="91"/>
        <end position="111"/>
    </location>
</feature>
<feature type="transmembrane region" description="Helical" evidence="5">
    <location>
        <begin position="30"/>
        <end position="47"/>
    </location>
</feature>
<name>A0A420ZDF3_UNCK3</name>
<evidence type="ECO:0000256" key="5">
    <source>
        <dbReference type="SAM" id="Phobius"/>
    </source>
</evidence>
<dbReference type="InterPro" id="IPR051533">
    <property type="entry name" value="WaaL-like"/>
</dbReference>
<dbReference type="AlphaFoldDB" id="A0A420ZDF3"/>
<feature type="transmembrane region" description="Helical" evidence="5">
    <location>
        <begin position="234"/>
        <end position="252"/>
    </location>
</feature>
<feature type="transmembrane region" description="Helical" evidence="5">
    <location>
        <begin position="348"/>
        <end position="366"/>
    </location>
</feature>
<dbReference type="PANTHER" id="PTHR37422">
    <property type="entry name" value="TEICHURONIC ACID BIOSYNTHESIS PROTEIN TUAE"/>
    <property type="match status" value="1"/>
</dbReference>
<feature type="transmembrane region" description="Helical" evidence="5">
    <location>
        <begin position="123"/>
        <end position="144"/>
    </location>
</feature>
<feature type="transmembrane region" description="Helical" evidence="5">
    <location>
        <begin position="372"/>
        <end position="388"/>
    </location>
</feature>
<gene>
    <name evidence="7" type="ORF">DRH29_00920</name>
</gene>
<proteinExistence type="predicted"/>
<evidence type="ECO:0000256" key="3">
    <source>
        <dbReference type="ARBA" id="ARBA00022989"/>
    </source>
</evidence>
<keyword evidence="3 5" id="KW-1133">Transmembrane helix</keyword>
<dbReference type="InterPro" id="IPR007016">
    <property type="entry name" value="O-antigen_ligase-rel_domated"/>
</dbReference>
<dbReference type="EMBL" id="QMNG01000002">
    <property type="protein sequence ID" value="RLC37643.1"/>
    <property type="molecule type" value="Genomic_DNA"/>
</dbReference>
<keyword evidence="4 5" id="KW-0472">Membrane</keyword>
<dbReference type="GO" id="GO:0016020">
    <property type="term" value="C:membrane"/>
    <property type="evidence" value="ECO:0007669"/>
    <property type="project" value="UniProtKB-SubCell"/>
</dbReference>
<evidence type="ECO:0000256" key="4">
    <source>
        <dbReference type="ARBA" id="ARBA00023136"/>
    </source>
</evidence>
<feature type="transmembrane region" description="Helical" evidence="5">
    <location>
        <begin position="59"/>
        <end position="79"/>
    </location>
</feature>